<dbReference type="GO" id="GO:0005509">
    <property type="term" value="F:calcium ion binding"/>
    <property type="evidence" value="ECO:0007669"/>
    <property type="project" value="InterPro"/>
</dbReference>
<name>A0A3G4VF97_9VIBR</name>
<organism evidence="3 4">
    <name type="scientific">Vibrio mediterranei</name>
    <dbReference type="NCBI Taxonomy" id="689"/>
    <lineage>
        <taxon>Bacteria</taxon>
        <taxon>Pseudomonadati</taxon>
        <taxon>Pseudomonadota</taxon>
        <taxon>Gammaproteobacteria</taxon>
        <taxon>Vibrionales</taxon>
        <taxon>Vibrionaceae</taxon>
        <taxon>Vibrio</taxon>
    </lineage>
</organism>
<dbReference type="Pfam" id="PF17803">
    <property type="entry name" value="Cadherin_4"/>
    <property type="match status" value="4"/>
</dbReference>
<dbReference type="InterPro" id="IPR013783">
    <property type="entry name" value="Ig-like_fold"/>
</dbReference>
<feature type="compositionally biased region" description="Polar residues" evidence="1">
    <location>
        <begin position="21"/>
        <end position="35"/>
    </location>
</feature>
<evidence type="ECO:0000259" key="2">
    <source>
        <dbReference type="PROSITE" id="PS50268"/>
    </source>
</evidence>
<feature type="compositionally biased region" description="Polar residues" evidence="1">
    <location>
        <begin position="77"/>
        <end position="92"/>
    </location>
</feature>
<dbReference type="GO" id="GO:0007156">
    <property type="term" value="P:homophilic cell adhesion via plasma membrane adhesion molecules"/>
    <property type="evidence" value="ECO:0007669"/>
    <property type="project" value="InterPro"/>
</dbReference>
<dbReference type="Gene3D" id="2.60.40.3440">
    <property type="match status" value="4"/>
</dbReference>
<accession>A0A3G4VF97</accession>
<evidence type="ECO:0000256" key="1">
    <source>
        <dbReference type="SAM" id="MobiDB-lite"/>
    </source>
</evidence>
<feature type="domain" description="Cadherin" evidence="2">
    <location>
        <begin position="2328"/>
        <end position="2437"/>
    </location>
</feature>
<feature type="domain" description="Cadherin" evidence="2">
    <location>
        <begin position="207"/>
        <end position="295"/>
    </location>
</feature>
<feature type="compositionally biased region" description="Basic and acidic residues" evidence="1">
    <location>
        <begin position="1"/>
        <end position="20"/>
    </location>
</feature>
<dbReference type="NCBIfam" id="NF012211">
    <property type="entry name" value="tand_rpt_95"/>
    <property type="match status" value="5"/>
</dbReference>
<dbReference type="Gene3D" id="2.60.40.10">
    <property type="entry name" value="Immunoglobulins"/>
    <property type="match status" value="13"/>
</dbReference>
<dbReference type="Proteomes" id="UP000279760">
    <property type="component" value="Chromosome 1"/>
</dbReference>
<evidence type="ECO:0000313" key="4">
    <source>
        <dbReference type="Proteomes" id="UP000279760"/>
    </source>
</evidence>
<feature type="region of interest" description="Disordered" evidence="1">
    <location>
        <begin position="4012"/>
        <end position="4053"/>
    </location>
</feature>
<dbReference type="Pfam" id="PF17963">
    <property type="entry name" value="Big_9"/>
    <property type="match status" value="3"/>
</dbReference>
<dbReference type="InterPro" id="IPR040853">
    <property type="entry name" value="RapA2_cadherin-like"/>
</dbReference>
<protein>
    <submittedName>
        <fullName evidence="3">Tandem-95 repeat protein</fullName>
    </submittedName>
</protein>
<feature type="domain" description="Cadherin" evidence="2">
    <location>
        <begin position="1877"/>
        <end position="1985"/>
    </location>
</feature>
<sequence length="4053" mass="432399">MKELEVRNGRMTDKKSDKAKTQSGQSIKETLPQKTVSRKKQQKNEKKRRLFSTLRYQVGLPPALALILPSLATRHASAQGNENSLRPTSHPTTEALHHGESSDTDTHHIGASLQESELVNADKNEARDAHIASSARLELHHYKVHAYTNSHLLATNNVNQSSEPTSSPRSTLTGFQDYLHQPFSHQNAPQFIRPEISNQQLQVKEDGQLVHGQLIATDKNTNETISFATNTHVDGLTLNPDGTYTFDPTDTVYQSLKEGEVKELTVPVTVTDSAGLTSHANFVIQVSGTNDVPSVIGQVSGHIQEDINVDSSGLLTVAGQVQVQDIDHGESHTLAEVIKGQFGTLTIDEQGHWQYQVDNSLNAIQQLSSQQQITETISIHTADHTSQNIQIVIGGSDDNAVISGIDSGAVVEDLHVKNGSIKTQGDLTIVDTDIGEAHFASQVLAGQFGSLSIDANGHWSYEANNLQAAVQQLGKGDELHETFTVASVDGTTHEIKIEIDGVNDLPVMTSQSQSVKEDGAVFQGQMVATDVDQDLLTYTTSNSIDGLTFNSDGSYTFDPSHASYQHLAVGDTKTVKTTVIVTDTAGGQDQKELSFVIEGTNDKPTVTPITAQFHEDQSQHLDINLLSQAQDVDGDALSVGSLFQVKVNGHIERLPDGFGIVNGHLQVDPSSSTFQHLAQGEVATFELSYKVTDSHGASTPQSVTVKIVGTDDKAQLVSSSINIGEAVAEHTYHGTSIKGALQLTDIDTTDNPQFVDMIYQSSSRLGSLALRADGHYEYFLQGNYVGTANAQKTVAALKPGESITETFNVKTADGQTKPVTVTIHGEEDSAQIVVNYGTTDNHLHEDSMTSPAYPSELFATGIIKAIDPDHDDDQLKPQTLVSAHGGHFTVTETGMWQYHIDNSLPAIQQLGKGESFQEQFTVESKDGSAQKVITVTVHGTNDDPEVSSTVTLPPGNEDKPYIISSAALLANASDVDANDAGHLSVSNLIALKADGTSAGTITDNHNGSFTFTPELNYNGPVRFNYEVHDGHGGSVITSANSVLKPVSDNAQISYASTDHHLAGVTEDRGYIDTHDELHFEGKLDIVDPDQGEAEFDINYGPQTYNGIGYDTKLGGHILLMRDGHYTYTIRDHQPQVQSLSQGEVLTDQCVVRAKDGTTFTIEVNIHGTNDAPTLSAQTQSVTEDGSSLNGQMQGRDIDHGATLTYSIAHSVDGLTFNADGSYSFDPSHTSYQQLKDGEHKTIDIPVTVTDEYGASSTQNLTINLQGKGDAAVIGGVDTGDVHENQAGQDKSPDYAQPGIGVIGQDSLTTSGQLTIVDPDSGESEFDPNGKVYSYSGQYGHLLLRPDGHWDYAVAAGTHDWHLGSTKTTVGSTIDQLGQGETLTDTVTVHSKDGTTHDIVITIHGDNDAPYVSSEVTLQSGKEDVSQTFTKADLLANAVDVDSNDAGLMRVANLLADHGSIRDNHDGTYTYTPELNYHGKIHFSYDIHDAHGGSTPTGASFDLASANDASVLAAGQDSGSVTEDHLRSGTAGQLWSGWTNLDVTDVDSASEAEVAFIEVNGIKHAVPADFGMSLTANHGYFSTTHSTDGHNKWSYTADNTSSEIQGLKTGQQLQDTMVLITKDGTRIPVTATIQGQDDHVIIDTPDALTAAIGTAVEDIKTTVVGMLQAHDLDKGDHVSFELTGSASSQAGSYGTFYVDPAGHWHYDLDASKVDLLRSGDGKAEAFNIVAISSDGSRATQKVEILVKGTDDAAIITGQSTGLVTEDLHVQGDARHTVFTGGVLNVIDPDIGQRGFHHTLNAHAISDPYGGSLSIDKAGGWIYSVPNGNLQHLAQGETKHVQYQVQTLGGDTHVITVDIVGTNDTPILVAQTQTVNEDGSLLNGQMQGSDIDHGATLVYSIAKSVDGLTFNADGSYTFDPTNASYDHLAKGQTQILTIPVTVTDEHGASATKDLNITVTGTNDTAQITGADSGDVYESTYADRSPDYQRGIISHLWNDSIHTSGKLDIVDHDSGEAHFDNNAPTYQYFGQYGRLILQPDGDWYYSVDVGNSAVGRKIDELNTGENLTDTITIRSADGTTHDVVITIHGDNDSPFASGEVQLNSGKEDLVQTITQAQLLANSMDVDSSDVGKLHVDNLQVDHGSIRDNQDGTFTFTPTKDYNGQVHFTYDVVDAHGGTTHTGANTTLAAVDDKTTITGADHGTAAEDVATHMSTNVNIMDAVDWQTLQITDVDSPNTQVTVEFAGQQYTWNLGSDLDVTTPFGKFQFHTLVSGPHAGEHSWSYIGDNSNVHVQELKHGESLTESIKLIATDGTEFPITVKVSGSEDGVVIDSKSELGHVVENAQTGASVAGSVTAHDTDLHDSVTWTATPTSGISGQYGSFHLSSDGQWHYDVDQSKATKLGDGDEYWEHFTIEAVSTDGSKVSQSVSVVVRGNNDVPVVSGEVTLPSGKEDSSIHITQAQLIANATDADSNDRGWLHAQNLTADHGSITANSDGSFTFNPDHDYNGTVHFTYDVADRHGGITHTGANTTLAAVNDRPDVQPITDSIKEDSTNNHSVDLLTGATDKEGDALSVSQIKYSVDGATATTSLPDGLVLGADGHSVIVDATHSTFQHLAVGQAQQVVVSYLVNDGHGGQTPQSATLTIEGTDDKAVLTSNVIQMSESEALLSKTSIYHGNLQLTDPDTGDHTQFAFSGRYMGQGYAPGDLTVWPDGSYQFRLESARNRHADDLIDSLHKGESMEIPYQVRTSDGQKLNIIVKVIGEDDQARIVVGQYSSLDNHAYEDNLSPGSTPNQVWSGGNLHVIDPDHGQAGFVTQSFDTPEGGHFSINVRGGWQYTIDNAKLQHLGEGQSYQKTFTVESIDGTAQQTITVTVHGTNDTPVVTSAVSLSQGTEDTPVTLNAADLLANASDVDDHSQLSVHNLSVDHGQVVDNLDGTFSFTPEKNYHGQVQFTYDVKDEHGASVSTSATMNLAAVNDVATFTGDSASLVEDTNLQHNTRFAGSTTIPDALFCRGSLVISDVDGQGEAALDLKGQNQISQDGTYGHFLIKPDGTWVYTADNSDSNIQDLDNGQTLTDSIEITSIDGTKHSISVTISGSTDRPRIHSFTDSGVQNTGPIEGNLISGVGTSQGAAAAATDSDTNAHLVLQDIQIQDPVSGNYVAVTPGHPHAIAGIGTLAIEANGHYIFTPETGFAGKVPNMVYRVGDDGGTPVNDSSQNTLSIEVKPPAQHAPTVTPQTVTSDEDQSHIFTAAEFGYQDADHDALNHITITQLPSHGLLTLNGLAVTANQQVSKADLDAGHLTFTPIQNQSGANYAHFEFSANDGHQDSVSASMVIDVNAINDAPTVGSSFTSLLEDTPHSFTKADFKYADVDGDSLHHITITSIAHGSLTLNGQAISAGDDVAAADLASLIYTPTPNYHSVNTSGLGGIRFTANDGHTDSKPGMYLINIVAVPDPAVFTGDSTGRTQEDLHTQTAGVLNVADPDGTQGFIAVQGGVGIVGSKGYGHAHIDSSGHWTYNLYNQHPVVQQLKQGETDTETITVQAKDGTTHDIVITITGTNDIPTVSEKVLPGQSTSRHVVTEDGNLISTGQLTTQDIDGDTLSLSLDPSHGASYGSVQLDSHSNTWTYHLDNANSRVNALNDGDVLHDTFTVLVDDGHGGKTSQQVTMTINGHTDPVPYTPPTISVSVDARHARHVTPTITATTVRDYAHRIGQSATTASGHHEINGHGSSDIIIVQGRLTEEAELKSGNDILYIGGSLTDKEIEGGHGSDTLILGAYNRQNAPRLRDHGEKLSDGHEEMEIESIENIILGDGTVLKGHLPANFPVQSQGHYECDVSIQAHLSSHDETVTDIRITHLQTHVTLQSAGHTIHANPDGSYTVPTNGHVTLVSSQPISGSHHYFATEVTTHNSATGVSAVTTEDLQGHTHSHINPPPPPPPPVLNDEPIDDNAVADGESLTIMSALGISDATSGNDDHQQHDASNYLDKLGITQQEGLQPIEQSALPDDLDIVLDDAEQHDITTEHQSDVAHHGVQSDIEHFQDIDSDHQDMQDPTLPDDPTR</sequence>
<dbReference type="InterPro" id="IPR002126">
    <property type="entry name" value="Cadherin-like_dom"/>
</dbReference>
<feature type="compositionally biased region" description="Basic and acidic residues" evidence="1">
    <location>
        <begin position="4012"/>
        <end position="4022"/>
    </location>
</feature>
<feature type="compositionally biased region" description="Basic residues" evidence="1">
    <location>
        <begin position="36"/>
        <end position="48"/>
    </location>
</feature>
<feature type="region of interest" description="Disordered" evidence="1">
    <location>
        <begin position="3915"/>
        <end position="3942"/>
    </location>
</feature>
<dbReference type="PANTHER" id="PTHR14139">
    <property type="entry name" value="CALSYNTENIN"/>
    <property type="match status" value="1"/>
</dbReference>
<evidence type="ECO:0000313" key="3">
    <source>
        <dbReference type="EMBL" id="AYV22869.1"/>
    </source>
</evidence>
<dbReference type="PROSITE" id="PS50268">
    <property type="entry name" value="CADHERIN_2"/>
    <property type="match status" value="3"/>
</dbReference>
<feature type="region of interest" description="Disordered" evidence="1">
    <location>
        <begin position="77"/>
        <end position="107"/>
    </location>
</feature>
<gene>
    <name evidence="3" type="ORF">ECB94_17130</name>
</gene>
<proteinExistence type="predicted"/>
<dbReference type="Pfam" id="PF17892">
    <property type="entry name" value="Cadherin_5"/>
    <property type="match status" value="5"/>
</dbReference>
<feature type="region of interest" description="Disordered" evidence="1">
    <location>
        <begin position="1"/>
        <end position="48"/>
    </location>
</feature>
<feature type="compositionally biased region" description="Basic and acidic residues" evidence="1">
    <location>
        <begin position="4028"/>
        <end position="4042"/>
    </location>
</feature>
<feature type="compositionally biased region" description="Basic and acidic residues" evidence="1">
    <location>
        <begin position="95"/>
        <end position="107"/>
    </location>
</feature>
<dbReference type="GO" id="GO:0016020">
    <property type="term" value="C:membrane"/>
    <property type="evidence" value="ECO:0007669"/>
    <property type="project" value="InterPro"/>
</dbReference>
<dbReference type="NCBIfam" id="TIGR01965">
    <property type="entry name" value="VCBS_repeat"/>
    <property type="match status" value="23"/>
</dbReference>
<dbReference type="InterPro" id="IPR041690">
    <property type="entry name" value="Cadherin_5"/>
</dbReference>
<reference evidence="3 4" key="1">
    <citation type="submission" date="2018-11" db="EMBL/GenBank/DDBJ databases">
        <title>Complete Genome Sequence of Vbrio mediterranei 117-T6: a Potential Pathogen Bacteria Isolated from the Conchocelis of Pyropia.</title>
        <authorList>
            <person name="Liu Q."/>
        </authorList>
    </citation>
    <scope>NUCLEOTIDE SEQUENCE [LARGE SCALE GENOMIC DNA]</scope>
    <source>
        <strain evidence="3 4">117-T6</strain>
    </source>
</reference>
<feature type="compositionally biased region" description="Pro residues" evidence="1">
    <location>
        <begin position="3924"/>
        <end position="3933"/>
    </location>
</feature>
<dbReference type="PANTHER" id="PTHR14139:SF2">
    <property type="entry name" value="CALSYNTENIN-1"/>
    <property type="match status" value="1"/>
</dbReference>
<dbReference type="InterPro" id="IPR010221">
    <property type="entry name" value="VCBS_dom"/>
</dbReference>
<dbReference type="EMBL" id="CP033577">
    <property type="protein sequence ID" value="AYV22869.1"/>
    <property type="molecule type" value="Genomic_DNA"/>
</dbReference>